<evidence type="ECO:0000256" key="3">
    <source>
        <dbReference type="ARBA" id="ARBA00022723"/>
    </source>
</evidence>
<dbReference type="Pfam" id="PF00884">
    <property type="entry name" value="Sulfatase"/>
    <property type="match status" value="1"/>
</dbReference>
<dbReference type="InterPro" id="IPR000917">
    <property type="entry name" value="Sulfatase_N"/>
</dbReference>
<keyword evidence="4" id="KW-0732">Signal</keyword>
<feature type="region of interest" description="Disordered" evidence="7">
    <location>
        <begin position="395"/>
        <end position="421"/>
    </location>
</feature>
<feature type="compositionally biased region" description="Basic and acidic residues" evidence="7">
    <location>
        <begin position="395"/>
        <end position="411"/>
    </location>
</feature>
<dbReference type="GO" id="GO:0047753">
    <property type="term" value="F:choline-sulfatase activity"/>
    <property type="evidence" value="ECO:0007669"/>
    <property type="project" value="UniProtKB-EC"/>
</dbReference>
<comment type="cofactor">
    <cofactor evidence="1">
        <name>Ca(2+)</name>
        <dbReference type="ChEBI" id="CHEBI:29108"/>
    </cofactor>
</comment>
<name>A0ABX1VE59_9PLAN</name>
<keyword evidence="3" id="KW-0479">Metal-binding</keyword>
<evidence type="ECO:0000256" key="7">
    <source>
        <dbReference type="SAM" id="MobiDB-lite"/>
    </source>
</evidence>
<keyword evidence="10" id="KW-1185">Reference proteome</keyword>
<dbReference type="CDD" id="cd16030">
    <property type="entry name" value="iduronate-2-sulfatase"/>
    <property type="match status" value="1"/>
</dbReference>
<protein>
    <submittedName>
        <fullName evidence="9">Choline-sulfatase</fullName>
        <ecNumber evidence="9">3.1.6.6</ecNumber>
    </submittedName>
</protein>
<feature type="compositionally biased region" description="Basic residues" evidence="7">
    <location>
        <begin position="412"/>
        <end position="421"/>
    </location>
</feature>
<keyword evidence="5 9" id="KW-0378">Hydrolase</keyword>
<sequence>MDALALRGRSFANAHCAVPVCSASRVCVMSGVAATTHGSYEIGPRYEELPALADVPTIQRYFKDNGYYTLSGGKVLHHGFSGRLTADIDRSLGRPKSPTPKKPLNRPPHWSKAWDWGAFPEDDAETADFQLANTAAEALQEDFDKPFFMSVGFFRPHVPLYVPPKWFDLYDAEKLSLPPNPGSDLDDLPKSFLSINDYAVAPTHAEVVEHGKQRSLTHAYLASISFVDHCVGIVLDALESSPHADDTLIVLWSDHGFHLSEKRHWAKRTLWEESTRVPLLFAGPDIQAGKPCLEPSSLLDIYPTLVELCGLPANSHLEGVSLVPQLADPLTSRERPAITSSYFDNHSVRSRDWRLIVYDDASEELYDHRSDPDEFHNLAGDPTRQAMRDRLARWLPKETAPEFKNESERSRARSRSRAGQE</sequence>
<evidence type="ECO:0000256" key="6">
    <source>
        <dbReference type="ARBA" id="ARBA00022837"/>
    </source>
</evidence>
<dbReference type="InterPro" id="IPR017850">
    <property type="entry name" value="Alkaline_phosphatase_core_sf"/>
</dbReference>
<evidence type="ECO:0000256" key="1">
    <source>
        <dbReference type="ARBA" id="ARBA00001913"/>
    </source>
</evidence>
<evidence type="ECO:0000256" key="4">
    <source>
        <dbReference type="ARBA" id="ARBA00022729"/>
    </source>
</evidence>
<keyword evidence="6" id="KW-0106">Calcium</keyword>
<dbReference type="PANTHER" id="PTHR45953">
    <property type="entry name" value="IDURONATE 2-SULFATASE"/>
    <property type="match status" value="1"/>
</dbReference>
<evidence type="ECO:0000313" key="10">
    <source>
        <dbReference type="Proteomes" id="UP000609651"/>
    </source>
</evidence>
<evidence type="ECO:0000259" key="8">
    <source>
        <dbReference type="Pfam" id="PF00884"/>
    </source>
</evidence>
<dbReference type="Gene3D" id="3.40.720.10">
    <property type="entry name" value="Alkaline Phosphatase, subunit A"/>
    <property type="match status" value="1"/>
</dbReference>
<organism evidence="9 10">
    <name type="scientific">Alienimonas chondri</name>
    <dbReference type="NCBI Taxonomy" id="2681879"/>
    <lineage>
        <taxon>Bacteria</taxon>
        <taxon>Pseudomonadati</taxon>
        <taxon>Planctomycetota</taxon>
        <taxon>Planctomycetia</taxon>
        <taxon>Planctomycetales</taxon>
        <taxon>Planctomycetaceae</taxon>
        <taxon>Alienimonas</taxon>
    </lineage>
</organism>
<dbReference type="SUPFAM" id="SSF53649">
    <property type="entry name" value="Alkaline phosphatase-like"/>
    <property type="match status" value="1"/>
</dbReference>
<comment type="similarity">
    <text evidence="2">Belongs to the sulfatase family.</text>
</comment>
<evidence type="ECO:0000256" key="5">
    <source>
        <dbReference type="ARBA" id="ARBA00022801"/>
    </source>
</evidence>
<comment type="caution">
    <text evidence="9">The sequence shown here is derived from an EMBL/GenBank/DDBJ whole genome shotgun (WGS) entry which is preliminary data.</text>
</comment>
<dbReference type="EMBL" id="WTPX01000075">
    <property type="protein sequence ID" value="NNJ26380.1"/>
    <property type="molecule type" value="Genomic_DNA"/>
</dbReference>
<reference evidence="9 10" key="1">
    <citation type="journal article" date="2020" name="Syst. Appl. Microbiol.">
        <title>Alienimonas chondri sp. nov., a novel planctomycete isolated from the biofilm of the red alga Chondrus crispus.</title>
        <authorList>
            <person name="Vitorino I."/>
            <person name="Albuquerque L."/>
            <person name="Wiegand S."/>
            <person name="Kallscheuer N."/>
            <person name="da Costa M.S."/>
            <person name="Lobo-da-Cunha A."/>
            <person name="Jogler C."/>
            <person name="Lage O.M."/>
        </authorList>
    </citation>
    <scope>NUCLEOTIDE SEQUENCE [LARGE SCALE GENOMIC DNA]</scope>
    <source>
        <strain evidence="9 10">LzC2</strain>
    </source>
</reference>
<evidence type="ECO:0000313" key="9">
    <source>
        <dbReference type="EMBL" id="NNJ26380.1"/>
    </source>
</evidence>
<gene>
    <name evidence="9" type="primary">betC_6</name>
    <name evidence="9" type="ORF">LzC2_24630</name>
</gene>
<feature type="region of interest" description="Disordered" evidence="7">
    <location>
        <begin position="88"/>
        <end position="109"/>
    </location>
</feature>
<dbReference type="EC" id="3.1.6.6" evidence="9"/>
<dbReference type="Proteomes" id="UP000609651">
    <property type="component" value="Unassembled WGS sequence"/>
</dbReference>
<dbReference type="InterPro" id="IPR035874">
    <property type="entry name" value="IDS"/>
</dbReference>
<dbReference type="PANTHER" id="PTHR45953:SF1">
    <property type="entry name" value="IDURONATE 2-SULFATASE"/>
    <property type="match status" value="1"/>
</dbReference>
<feature type="domain" description="Sulfatase N-terminal" evidence="8">
    <location>
        <begin position="2"/>
        <end position="310"/>
    </location>
</feature>
<evidence type="ECO:0000256" key="2">
    <source>
        <dbReference type="ARBA" id="ARBA00008779"/>
    </source>
</evidence>
<proteinExistence type="inferred from homology"/>
<accession>A0ABX1VE59</accession>